<comment type="caution">
    <text evidence="1">The sequence shown here is derived from an EMBL/GenBank/DDBJ whole genome shotgun (WGS) entry which is preliminary data.</text>
</comment>
<name>A0AAV0W232_9HEMI</name>
<proteinExistence type="predicted"/>
<evidence type="ECO:0000313" key="1">
    <source>
        <dbReference type="EMBL" id="CAI6349856.1"/>
    </source>
</evidence>
<dbReference type="PANTHER" id="PTHR37162">
    <property type="entry name" value="HAT FAMILY DIMERISATION DOMAINCONTAINING PROTEIN-RELATED"/>
    <property type="match status" value="1"/>
</dbReference>
<sequence length="175" mass="19996">MIDTSNHMNLKIVPILKRYFKINSGIHINIFEVTNLKGETANILSTYIIESLKKHKLTDKIIAFSSDNCNTNFGGILRKGSNNVFSILNKNLKTNIFGVGCAAHILHNSMQSRADVLPVDVEIIVNNIFQFFHIYTVRVEHLKEFYEYANVDYKNILGSVKTRLLFLITGNNKNY</sequence>
<dbReference type="EMBL" id="CARXXK010000001">
    <property type="protein sequence ID" value="CAI6349856.1"/>
    <property type="molecule type" value="Genomic_DNA"/>
</dbReference>
<keyword evidence="2" id="KW-1185">Reference proteome</keyword>
<gene>
    <name evidence="1" type="ORF">MEUPH1_LOCUS6376</name>
</gene>
<dbReference type="PANTHER" id="PTHR37162:SF10">
    <property type="entry name" value="DUF4371 DOMAIN-CONTAINING PROTEIN"/>
    <property type="match status" value="1"/>
</dbReference>
<organism evidence="1 2">
    <name type="scientific">Macrosiphum euphorbiae</name>
    <name type="common">potato aphid</name>
    <dbReference type="NCBI Taxonomy" id="13131"/>
    <lineage>
        <taxon>Eukaryota</taxon>
        <taxon>Metazoa</taxon>
        <taxon>Ecdysozoa</taxon>
        <taxon>Arthropoda</taxon>
        <taxon>Hexapoda</taxon>
        <taxon>Insecta</taxon>
        <taxon>Pterygota</taxon>
        <taxon>Neoptera</taxon>
        <taxon>Paraneoptera</taxon>
        <taxon>Hemiptera</taxon>
        <taxon>Sternorrhyncha</taxon>
        <taxon>Aphidomorpha</taxon>
        <taxon>Aphidoidea</taxon>
        <taxon>Aphididae</taxon>
        <taxon>Macrosiphini</taxon>
        <taxon>Macrosiphum</taxon>
    </lineage>
</organism>
<reference evidence="1 2" key="1">
    <citation type="submission" date="2023-01" db="EMBL/GenBank/DDBJ databases">
        <authorList>
            <person name="Whitehead M."/>
        </authorList>
    </citation>
    <scope>NUCLEOTIDE SEQUENCE [LARGE SCALE GENOMIC DNA]</scope>
</reference>
<protein>
    <submittedName>
        <fullName evidence="1">Uncharacterized protein</fullName>
    </submittedName>
</protein>
<dbReference type="AlphaFoldDB" id="A0AAV0W232"/>
<evidence type="ECO:0000313" key="2">
    <source>
        <dbReference type="Proteomes" id="UP001160148"/>
    </source>
</evidence>
<dbReference type="Proteomes" id="UP001160148">
    <property type="component" value="Unassembled WGS sequence"/>
</dbReference>
<accession>A0AAV0W232</accession>